<accession>A0A1D2LHT2</accession>
<dbReference type="InterPro" id="IPR020846">
    <property type="entry name" value="MFS_dom"/>
</dbReference>
<evidence type="ECO:0000256" key="8">
    <source>
        <dbReference type="RuleBase" id="RU003346"/>
    </source>
</evidence>
<gene>
    <name evidence="11" type="ORF">CNY62_11310</name>
</gene>
<keyword evidence="7 9" id="KW-0472">Membrane</keyword>
<evidence type="ECO:0000256" key="1">
    <source>
        <dbReference type="ARBA" id="ARBA00004651"/>
    </source>
</evidence>
<feature type="transmembrane region" description="Helical" evidence="9">
    <location>
        <begin position="298"/>
        <end position="316"/>
    </location>
</feature>
<feature type="transmembrane region" description="Helical" evidence="9">
    <location>
        <begin position="50"/>
        <end position="70"/>
    </location>
</feature>
<keyword evidence="12" id="KW-1185">Reference proteome</keyword>
<feature type="transmembrane region" description="Helical" evidence="9">
    <location>
        <begin position="323"/>
        <end position="345"/>
    </location>
</feature>
<dbReference type="InterPro" id="IPR047984">
    <property type="entry name" value="XylE-like"/>
</dbReference>
<feature type="transmembrane region" description="Helical" evidence="9">
    <location>
        <begin position="415"/>
        <end position="436"/>
    </location>
</feature>
<dbReference type="PANTHER" id="PTHR48023:SF4">
    <property type="entry name" value="D-XYLOSE-PROTON SYMPORTER-LIKE 2"/>
    <property type="match status" value="1"/>
</dbReference>
<dbReference type="Proteomes" id="UP000243591">
    <property type="component" value="Chromosome"/>
</dbReference>
<dbReference type="InterPro" id="IPR003663">
    <property type="entry name" value="Sugar/inositol_transpt"/>
</dbReference>
<evidence type="ECO:0000256" key="3">
    <source>
        <dbReference type="ARBA" id="ARBA00022448"/>
    </source>
</evidence>
<evidence type="ECO:0000256" key="2">
    <source>
        <dbReference type="ARBA" id="ARBA00010992"/>
    </source>
</evidence>
<dbReference type="PROSITE" id="PS00217">
    <property type="entry name" value="SUGAR_TRANSPORT_2"/>
    <property type="match status" value="1"/>
</dbReference>
<dbReference type="RefSeq" id="WP_069125203.1">
    <property type="nucleotide sequence ID" value="NZ_CP023483.1"/>
</dbReference>
<keyword evidence="6 9" id="KW-1133">Transmembrane helix</keyword>
<dbReference type="STRING" id="2756.BFR44_04755"/>
<dbReference type="FunFam" id="1.20.1250.20:FF:000073">
    <property type="entry name" value="MFS myo-inositol transporter, putative"/>
    <property type="match status" value="1"/>
</dbReference>
<dbReference type="Pfam" id="PF00083">
    <property type="entry name" value="Sugar_tr"/>
    <property type="match status" value="1"/>
</dbReference>
<dbReference type="InterPro" id="IPR005829">
    <property type="entry name" value="Sugar_transporter_CS"/>
</dbReference>
<dbReference type="InterPro" id="IPR005828">
    <property type="entry name" value="MFS_sugar_transport-like"/>
</dbReference>
<dbReference type="PROSITE" id="PS50850">
    <property type="entry name" value="MFS"/>
    <property type="match status" value="1"/>
</dbReference>
<dbReference type="OrthoDB" id="9783823at2"/>
<dbReference type="PRINTS" id="PR00171">
    <property type="entry name" value="SUGRTRNSPORT"/>
</dbReference>
<evidence type="ECO:0000313" key="11">
    <source>
        <dbReference type="EMBL" id="ATF27282.1"/>
    </source>
</evidence>
<evidence type="ECO:0000313" key="12">
    <source>
        <dbReference type="Proteomes" id="UP000243591"/>
    </source>
</evidence>
<dbReference type="EMBL" id="CP023483">
    <property type="protein sequence ID" value="ATF27282.1"/>
    <property type="molecule type" value="Genomic_DNA"/>
</dbReference>
<feature type="transmembrane region" description="Helical" evidence="9">
    <location>
        <begin position="389"/>
        <end position="409"/>
    </location>
</feature>
<dbReference type="AlphaFoldDB" id="A0A1D2LHT2"/>
<protein>
    <submittedName>
        <fullName evidence="11">Sugar porter family MFS transporter</fullName>
    </submittedName>
</protein>
<evidence type="ECO:0000256" key="5">
    <source>
        <dbReference type="ARBA" id="ARBA00022692"/>
    </source>
</evidence>
<dbReference type="KEGG" id="bths:CNY62_11310"/>
<dbReference type="CDD" id="cd17359">
    <property type="entry name" value="MFS_XylE_like"/>
    <property type="match status" value="1"/>
</dbReference>
<dbReference type="NCBIfam" id="TIGR00879">
    <property type="entry name" value="SP"/>
    <property type="match status" value="1"/>
</dbReference>
<comment type="similarity">
    <text evidence="2 8">Belongs to the major facilitator superfamily. Sugar transporter (TC 2.A.1.1) family.</text>
</comment>
<dbReference type="SUPFAM" id="SSF103473">
    <property type="entry name" value="MFS general substrate transporter"/>
    <property type="match status" value="1"/>
</dbReference>
<dbReference type="InterPro" id="IPR036259">
    <property type="entry name" value="MFS_trans_sf"/>
</dbReference>
<evidence type="ECO:0000256" key="4">
    <source>
        <dbReference type="ARBA" id="ARBA00022475"/>
    </source>
</evidence>
<keyword evidence="3 8" id="KW-0813">Transport</keyword>
<feature type="transmembrane region" description="Helical" evidence="9">
    <location>
        <begin position="351"/>
        <end position="377"/>
    </location>
</feature>
<dbReference type="GO" id="GO:1904659">
    <property type="term" value="P:D-glucose transmembrane transport"/>
    <property type="evidence" value="ECO:0007669"/>
    <property type="project" value="TreeGrafter"/>
</dbReference>
<evidence type="ECO:0000256" key="6">
    <source>
        <dbReference type="ARBA" id="ARBA00022989"/>
    </source>
</evidence>
<feature type="transmembrane region" description="Helical" evidence="9">
    <location>
        <begin position="256"/>
        <end position="278"/>
    </location>
</feature>
<feature type="transmembrane region" description="Helical" evidence="9">
    <location>
        <begin position="172"/>
        <end position="194"/>
    </location>
</feature>
<keyword evidence="5 9" id="KW-0812">Transmembrane</keyword>
<feature type="domain" description="Major facilitator superfamily (MFS) profile" evidence="10">
    <location>
        <begin position="14"/>
        <end position="444"/>
    </location>
</feature>
<dbReference type="GO" id="GO:0022857">
    <property type="term" value="F:transmembrane transporter activity"/>
    <property type="evidence" value="ECO:0007669"/>
    <property type="project" value="InterPro"/>
</dbReference>
<feature type="transmembrane region" description="Helical" evidence="9">
    <location>
        <begin position="82"/>
        <end position="101"/>
    </location>
</feature>
<keyword evidence="4" id="KW-1003">Cell membrane</keyword>
<evidence type="ECO:0000256" key="9">
    <source>
        <dbReference type="SAM" id="Phobius"/>
    </source>
</evidence>
<dbReference type="PANTHER" id="PTHR48023">
    <property type="entry name" value="D-XYLOSE-PROTON SYMPORTER-LIKE 2"/>
    <property type="match status" value="1"/>
</dbReference>
<comment type="subcellular location">
    <subcellularLocation>
        <location evidence="1">Cell membrane</location>
        <topology evidence="1">Multi-pass membrane protein</topology>
    </subcellularLocation>
</comment>
<proteinExistence type="inferred from homology"/>
<evidence type="ECO:0000259" key="10">
    <source>
        <dbReference type="PROSITE" id="PS50850"/>
    </source>
</evidence>
<organism evidence="11 12">
    <name type="scientific">Brochothrix thermosphacta</name>
    <name type="common">Microbacterium thermosphactum</name>
    <dbReference type="NCBI Taxonomy" id="2756"/>
    <lineage>
        <taxon>Bacteria</taxon>
        <taxon>Bacillati</taxon>
        <taxon>Bacillota</taxon>
        <taxon>Bacilli</taxon>
        <taxon>Bacillales</taxon>
        <taxon>Listeriaceae</taxon>
        <taxon>Brochothrix</taxon>
    </lineage>
</organism>
<feature type="transmembrane region" description="Helical" evidence="9">
    <location>
        <begin position="107"/>
        <end position="128"/>
    </location>
</feature>
<dbReference type="Gene3D" id="1.20.1250.20">
    <property type="entry name" value="MFS general substrate transporter like domains"/>
    <property type="match status" value="1"/>
</dbReference>
<evidence type="ECO:0000256" key="7">
    <source>
        <dbReference type="ARBA" id="ARBA00023136"/>
    </source>
</evidence>
<feature type="transmembrane region" description="Helical" evidence="9">
    <location>
        <begin position="148"/>
        <end position="166"/>
    </location>
</feature>
<reference evidence="11 12" key="1">
    <citation type="submission" date="2017-09" db="EMBL/GenBank/DDBJ databases">
        <title>Complete Genome Sequences of Two Strains of the Meat Spoilage Bacterium Brochothrix thermosphacta Isolated from Ground Chicken.</title>
        <authorList>
            <person name="Paoli G.C."/>
            <person name="Wijey C."/>
            <person name="Chen C.-Y."/>
            <person name="Nguyen L."/>
            <person name="Yan X."/>
            <person name="Irwin P.L."/>
        </authorList>
    </citation>
    <scope>NUCLEOTIDE SEQUENCE [LARGE SCALE GENOMIC DNA]</scope>
    <source>
        <strain evidence="11 12">BI</strain>
    </source>
</reference>
<dbReference type="GO" id="GO:0005886">
    <property type="term" value="C:plasma membrane"/>
    <property type="evidence" value="ECO:0007669"/>
    <property type="project" value="UniProtKB-SubCell"/>
</dbReference>
<name>A0A1D2LHT2_BROTH</name>
<dbReference type="InterPro" id="IPR050820">
    <property type="entry name" value="MFS_Sugar_Transporter"/>
</dbReference>
<sequence>MKQQRSPKKKLSLVTWISTFGGLLFGYDTGVVNGALPYMAASDQLNLTPVTEGLVASSLTFGAAFGAIIGGQFSDKKGRRKLIMYLAVMFFIATIGCSIAPNIEVMVINRVLLGLAVGGASVTVPAYLSEMSPANRRGRMVTMNELMIVTGQLMAFTFNAILATTFGDVSHIWRYMLVIATLPAVILWFGMLVMPESPRWLASKGRFGEALAVLLQVREKEEAHEEIEEIKQHLEEEDAIQKARWKDLSIPWIRRIVFIGIGIAVVQQITGVNSIMYYGTQILKNAGFGTQAAIVGNIANGVISVAATFVGIWLLGKIGRRPMLTIGLIGTTSALTLIGIFSYVLEGSAALPYVVLSLTVTFLAFQQGAISPVTWLMLSEIFPLKLRGLGMGVTVFCLWITNFLVGFSFPILLDAFGLSNTFFMFAVLGIGAIIFVRKVLPETKGYSLEQLEYFFKNHVKFK</sequence>